<keyword evidence="2" id="KW-1185">Reference proteome</keyword>
<dbReference type="AlphaFoldDB" id="A0A328YXN4"/>
<dbReference type="Proteomes" id="UP000248856">
    <property type="component" value="Unassembled WGS sequence"/>
</dbReference>
<evidence type="ECO:0000313" key="1">
    <source>
        <dbReference type="EMBL" id="RAR78174.1"/>
    </source>
</evidence>
<gene>
    <name evidence="1" type="ORF">AX018_103237</name>
</gene>
<reference evidence="1 2" key="1">
    <citation type="submission" date="2018-06" db="EMBL/GenBank/DDBJ databases">
        <title>Genomic Encyclopedia of Archaeal and Bacterial Type Strains, Phase II (KMG-II): from individual species to whole genera.</title>
        <authorList>
            <person name="Goeker M."/>
        </authorList>
    </citation>
    <scope>NUCLEOTIDE SEQUENCE [LARGE SCALE GENOMIC DNA]</scope>
    <source>
        <strain evidence="1 2">CFPB 3232</strain>
    </source>
</reference>
<accession>A0A328YXN4</accession>
<name>A0A328YXN4_9BURK</name>
<proteinExistence type="predicted"/>
<organism evidence="1 2">
    <name type="scientific">Paracidovorax anthurii</name>
    <dbReference type="NCBI Taxonomy" id="78229"/>
    <lineage>
        <taxon>Bacteria</taxon>
        <taxon>Pseudomonadati</taxon>
        <taxon>Pseudomonadota</taxon>
        <taxon>Betaproteobacteria</taxon>
        <taxon>Burkholderiales</taxon>
        <taxon>Comamonadaceae</taxon>
        <taxon>Paracidovorax</taxon>
    </lineage>
</organism>
<evidence type="ECO:0000313" key="2">
    <source>
        <dbReference type="Proteomes" id="UP000248856"/>
    </source>
</evidence>
<comment type="caution">
    <text evidence="1">The sequence shown here is derived from an EMBL/GenBank/DDBJ whole genome shotgun (WGS) entry which is preliminary data.</text>
</comment>
<sequence length="237" mass="26269">MGEPYLDAADPSPGSALATAVCCECMQLIGSVAGQPQEFASGIAPRPLHRGPQPPASETVAQASKHLLLNPRSRLVDMTEPQLPVWIAFPKIPWGSVGWRMGAGEDYWHAWVAWFKATAPSARERYKAAWPEPAGWEDFYSFIETGALPGWFQERQAKIAEAAVPPQPGEEEIRGYHRVLWLMRQHSKRVRADRPRDDECIAEIYAAPDGTQWRLSAHATQGGMHFTKLPADADSNT</sequence>
<dbReference type="EMBL" id="QLTA01000032">
    <property type="protein sequence ID" value="RAR78174.1"/>
    <property type="molecule type" value="Genomic_DNA"/>
</dbReference>
<protein>
    <submittedName>
        <fullName evidence="1">Uncharacterized protein</fullName>
    </submittedName>
</protein>